<evidence type="ECO:0000313" key="3">
    <source>
        <dbReference type="Proteomes" id="UP000324611"/>
    </source>
</evidence>
<dbReference type="PROSITE" id="PS51257">
    <property type="entry name" value="PROKAR_LIPOPROTEIN"/>
    <property type="match status" value="1"/>
</dbReference>
<feature type="signal peptide" evidence="1">
    <location>
        <begin position="1"/>
        <end position="26"/>
    </location>
</feature>
<keyword evidence="1" id="KW-0732">Signal</keyword>
<evidence type="ECO:0000313" key="2">
    <source>
        <dbReference type="EMBL" id="KAA2245779.1"/>
    </source>
</evidence>
<reference evidence="2 3" key="2">
    <citation type="submission" date="2019-09" db="EMBL/GenBank/DDBJ databases">
        <authorList>
            <person name="Jin C."/>
        </authorList>
    </citation>
    <scope>NUCLEOTIDE SEQUENCE [LARGE SCALE GENOMIC DNA]</scope>
    <source>
        <strain evidence="2 3">BN140078</strain>
    </source>
</reference>
<dbReference type="RefSeq" id="WP_149837169.1">
    <property type="nucleotide sequence ID" value="NZ_VUOC01000001.1"/>
</dbReference>
<accession>A0A5B2W6C9</accession>
<dbReference type="AlphaFoldDB" id="A0A5B2W6C9"/>
<dbReference type="SUPFAM" id="SSF101898">
    <property type="entry name" value="NHL repeat"/>
    <property type="match status" value="1"/>
</dbReference>
<name>A0A5B2W6C9_9BACT</name>
<dbReference type="Proteomes" id="UP000324611">
    <property type="component" value="Unassembled WGS sequence"/>
</dbReference>
<feature type="chain" id="PRO_5022713250" description="SdiA-regulated protein" evidence="1">
    <location>
        <begin position="27"/>
        <end position="283"/>
    </location>
</feature>
<keyword evidence="3" id="KW-1185">Reference proteome</keyword>
<organism evidence="2 3">
    <name type="scientific">Chitinophaga agrisoli</name>
    <dbReference type="NCBI Taxonomy" id="2607653"/>
    <lineage>
        <taxon>Bacteria</taxon>
        <taxon>Pseudomonadati</taxon>
        <taxon>Bacteroidota</taxon>
        <taxon>Chitinophagia</taxon>
        <taxon>Chitinophagales</taxon>
        <taxon>Chitinophagaceae</taxon>
        <taxon>Chitinophaga</taxon>
    </lineage>
</organism>
<proteinExistence type="predicted"/>
<reference evidence="2 3" key="1">
    <citation type="submission" date="2019-09" db="EMBL/GenBank/DDBJ databases">
        <title>Chitinophaga ginsengihumi sp. nov., isolated from soil of ginseng rhizosphere.</title>
        <authorList>
            <person name="Lee J."/>
        </authorList>
    </citation>
    <scope>NUCLEOTIDE SEQUENCE [LARGE SCALE GENOMIC DNA]</scope>
    <source>
        <strain evidence="2 3">BN140078</strain>
    </source>
</reference>
<evidence type="ECO:0008006" key="4">
    <source>
        <dbReference type="Google" id="ProtNLM"/>
    </source>
</evidence>
<gene>
    <name evidence="2" type="ORF">F0L74_07455</name>
</gene>
<evidence type="ECO:0000256" key="1">
    <source>
        <dbReference type="SAM" id="SignalP"/>
    </source>
</evidence>
<sequence>MTRRYPFVLFMLIPALLSCNSFNGQAKKYQSPKGYKLTEPQRFRVRESMQEISGIVLFPDEHHIYSINDEQGKVFKIDVTTDKPYPATKFGRSGDYEDLVYTPKGWLILKSNGTLYQMHDTFTDSVTSTEYHFPKKGKQEFESIYLDTLSNSVIMICKQCEEDKAQRATSAYRFHLDNFQFDTDPAYRIDVTEIARLGGIDMKNFRPSAAAIHPKENRLYIISSVNQMLVITGLDGKVQEVYHLKHKLFEQPEGLSFAPNGDMYISNEAGESIADILKFSYKP</sequence>
<dbReference type="EMBL" id="VUOC01000001">
    <property type="protein sequence ID" value="KAA2245779.1"/>
    <property type="molecule type" value="Genomic_DNA"/>
</dbReference>
<comment type="caution">
    <text evidence="2">The sequence shown here is derived from an EMBL/GenBank/DDBJ whole genome shotgun (WGS) entry which is preliminary data.</text>
</comment>
<protein>
    <recommendedName>
        <fullName evidence="4">SdiA-regulated protein</fullName>
    </recommendedName>
</protein>